<dbReference type="NCBIfam" id="NF004044">
    <property type="entry name" value="PRK05561.1"/>
    <property type="match status" value="1"/>
</dbReference>
<evidence type="ECO:0000313" key="10">
    <source>
        <dbReference type="EMBL" id="TQV80603.1"/>
    </source>
</evidence>
<comment type="subcellular location">
    <subcellularLocation>
        <location evidence="7">Cell membrane</location>
        <topology evidence="7">Peripheral membrane protein</topology>
    </subcellularLocation>
</comment>
<dbReference type="InterPro" id="IPR013760">
    <property type="entry name" value="Topo_IIA-like_dom_sf"/>
</dbReference>
<sequence>MSQSVVPAAGGEIRDVRLTEALSDRYLSYALSTIMARSLPDVRDGLKPVHRRLVYAMRQLKLDPNSGFKKSARVVGDVIGKFHPHGDQSIYDALVRLAQEFALRYPLIDGQGNFGNIDGDNAAAMRYTEARMTAVATALLEGIDEDTVDFRPTYDGEAEEPVVLPANFPNLLANGSQGIAVGMATSIPPHNVGEICDALIYLIKTPNAGFEKLVDFIPGPDFPTGGVLVEGRQSILQAYSTGRGSFRVRARWEQENLKGGGYQIVVTEIPFQVAKSRLVEKIAELLTARKLAMLGDVRDESTDEVRLILEPKSRNVDPTVLMESLFRQTDLETRAGLNMNVLDADNTPRVMNLREVLQAFLDHRLVVLERRTKHRLEKIARRLEVLEGYLIAYLNLDEVIRIIREEDEPKAVMMARWDLTDAQAEAILNMRLRSLRKLEEITIRKEHDELSAEQADLRDLMADESRRWSEISGQVQGIKKAFGPKTEIGARRTEIGAPPSDVVIPMEAVVEREPITVLCSSKGWIRAMKGHIEDVSDAKHKEGDRGRFAVHAQTTDKLLIFATNGRFYTIGGDKLPGGRGFGEPLRLMIDLPNDQDIVGLFVHDPERKLIVASADGRGFQVAEKDVVAQTKAGKQVLNLSPGVEAAICAAAEGDMVAAIGENRKLLVFPLDQVPEMSRGRGVILQRYKDGGLADVKTFSMAEGLTWSIGSGRKRTETNLEAWLGNRAGSGRLPPNGFPRSNKFG</sequence>
<evidence type="ECO:0000256" key="8">
    <source>
        <dbReference type="PROSITE-ProRule" id="PRU01384"/>
    </source>
</evidence>
<dbReference type="AlphaFoldDB" id="A0A545TTR2"/>
<dbReference type="InterPro" id="IPR006691">
    <property type="entry name" value="GyrA/parC_rep"/>
</dbReference>
<evidence type="ECO:0000256" key="1">
    <source>
        <dbReference type="ARBA" id="ARBA00000185"/>
    </source>
</evidence>
<dbReference type="GO" id="GO:0019897">
    <property type="term" value="C:extrinsic component of plasma membrane"/>
    <property type="evidence" value="ECO:0007669"/>
    <property type="project" value="UniProtKB-UniRule"/>
</dbReference>
<dbReference type="Gene3D" id="3.30.1360.40">
    <property type="match status" value="1"/>
</dbReference>
<dbReference type="InterPro" id="IPR013757">
    <property type="entry name" value="Topo_IIA_A_a_sf"/>
</dbReference>
<name>A0A545TTR2_9PROT</name>
<dbReference type="Pfam" id="PF00521">
    <property type="entry name" value="DNA_topoisoIV"/>
    <property type="match status" value="1"/>
</dbReference>
<comment type="catalytic activity">
    <reaction evidence="1 7 8">
        <text>ATP-dependent breakage, passage and rejoining of double-stranded DNA.</text>
        <dbReference type="EC" id="5.6.2.2"/>
    </reaction>
</comment>
<dbReference type="PANTHER" id="PTHR43493:SF1">
    <property type="entry name" value="DNA TOPOISOMERASE 4 SUBUNIT A"/>
    <property type="match status" value="1"/>
</dbReference>
<dbReference type="GO" id="GO:0005524">
    <property type="term" value="F:ATP binding"/>
    <property type="evidence" value="ECO:0007669"/>
    <property type="project" value="InterPro"/>
</dbReference>
<dbReference type="InterPro" id="IPR013758">
    <property type="entry name" value="Topo_IIA_A/C_ab"/>
</dbReference>
<dbReference type="SUPFAM" id="SSF101904">
    <property type="entry name" value="GyrA/ParC C-terminal domain-like"/>
    <property type="match status" value="1"/>
</dbReference>
<dbReference type="GO" id="GO:0005694">
    <property type="term" value="C:chromosome"/>
    <property type="evidence" value="ECO:0007669"/>
    <property type="project" value="InterPro"/>
</dbReference>
<comment type="subunit">
    <text evidence="7">Heterotetramer composed of ParC and ParE.</text>
</comment>
<dbReference type="CDD" id="cd00187">
    <property type="entry name" value="TOP4c"/>
    <property type="match status" value="1"/>
</dbReference>
<dbReference type="PANTHER" id="PTHR43493">
    <property type="entry name" value="DNA GYRASE/TOPOISOMERASE SUBUNIT A"/>
    <property type="match status" value="1"/>
</dbReference>
<dbReference type="OrthoDB" id="9806486at2"/>
<dbReference type="GO" id="GO:0009330">
    <property type="term" value="C:DNA topoisomerase type II (double strand cut, ATP-hydrolyzing) complex"/>
    <property type="evidence" value="ECO:0007669"/>
    <property type="project" value="UniProtKB-ARBA"/>
</dbReference>
<comment type="function">
    <text evidence="7">Topoisomerase IV is essential for chromosome segregation. It relaxes supercoiled DNA. Performs the decatenation events required during the replication of a circular DNA molecule.</text>
</comment>
<accession>A0A545TTR2</accession>
<keyword evidence="2 7" id="KW-1003">Cell membrane</keyword>
<evidence type="ECO:0000256" key="3">
    <source>
        <dbReference type="ARBA" id="ARBA00023029"/>
    </source>
</evidence>
<comment type="similarity">
    <text evidence="7">Belongs to the type II topoisomerase GyrA/ParC subunit family. ParC type 1 subfamily.</text>
</comment>
<keyword evidence="11" id="KW-1185">Reference proteome</keyword>
<dbReference type="GO" id="GO:0005737">
    <property type="term" value="C:cytoplasm"/>
    <property type="evidence" value="ECO:0007669"/>
    <property type="project" value="TreeGrafter"/>
</dbReference>
<dbReference type="FunFam" id="1.10.268.10:FF:000001">
    <property type="entry name" value="DNA gyrase subunit A"/>
    <property type="match status" value="1"/>
</dbReference>
<keyword evidence="5 7" id="KW-0472">Membrane</keyword>
<keyword evidence="3 7" id="KW-0799">Topoisomerase</keyword>
<protein>
    <recommendedName>
        <fullName evidence="7">DNA topoisomerase 4 subunit A</fullName>
        <ecNumber evidence="7">5.6.2.2</ecNumber>
    </recommendedName>
    <alternativeName>
        <fullName evidence="7">Topoisomerase IV subunit A</fullName>
    </alternativeName>
</protein>
<proteinExistence type="inferred from homology"/>
<dbReference type="InterPro" id="IPR005742">
    <property type="entry name" value="TopoIV_A_Gneg"/>
</dbReference>
<feature type="site" description="Interaction with DNA" evidence="7">
    <location>
        <position position="47"/>
    </location>
</feature>
<dbReference type="RefSeq" id="WP_142896317.1">
    <property type="nucleotide sequence ID" value="NZ_ML660054.1"/>
</dbReference>
<dbReference type="Gene3D" id="2.120.10.90">
    <property type="entry name" value="DNA gyrase/topoisomerase IV, subunit A, C-terminal"/>
    <property type="match status" value="1"/>
</dbReference>
<evidence type="ECO:0000259" key="9">
    <source>
        <dbReference type="PROSITE" id="PS52040"/>
    </source>
</evidence>
<gene>
    <name evidence="7 10" type="primary">parC</name>
    <name evidence="10" type="ORF">FKG95_10555</name>
</gene>
<dbReference type="GO" id="GO:0003918">
    <property type="term" value="F:DNA topoisomerase type II (double strand cut, ATP-hydrolyzing) activity"/>
    <property type="evidence" value="ECO:0007669"/>
    <property type="project" value="UniProtKB-UniRule"/>
</dbReference>
<dbReference type="InterPro" id="IPR050220">
    <property type="entry name" value="Type_II_DNA_Topoisomerases"/>
</dbReference>
<dbReference type="NCBIfam" id="TIGR01062">
    <property type="entry name" value="parC_Gneg"/>
    <property type="match status" value="1"/>
</dbReference>
<dbReference type="PROSITE" id="PS52040">
    <property type="entry name" value="TOPO_IIA"/>
    <property type="match status" value="1"/>
</dbReference>
<dbReference type="Gene3D" id="1.10.268.10">
    <property type="entry name" value="Topoisomerase, domain 3"/>
    <property type="match status" value="1"/>
</dbReference>
<feature type="site" description="Interaction with DNA" evidence="7">
    <location>
        <position position="83"/>
    </location>
</feature>
<dbReference type="Pfam" id="PF03989">
    <property type="entry name" value="DNA_gyraseA_C"/>
    <property type="match status" value="3"/>
</dbReference>
<dbReference type="GO" id="GO:0006265">
    <property type="term" value="P:DNA topological change"/>
    <property type="evidence" value="ECO:0007669"/>
    <property type="project" value="UniProtKB-UniRule"/>
</dbReference>
<dbReference type="InterPro" id="IPR035516">
    <property type="entry name" value="Gyrase/topoIV_suA_C"/>
</dbReference>
<feature type="active site" description="O-(5'-phospho-DNA)-tyrosine intermediate" evidence="7 8">
    <location>
        <position position="127"/>
    </location>
</feature>
<evidence type="ECO:0000256" key="5">
    <source>
        <dbReference type="ARBA" id="ARBA00023136"/>
    </source>
</evidence>
<comment type="caution">
    <text evidence="10">The sequence shown here is derived from an EMBL/GenBank/DDBJ whole genome shotgun (WGS) entry which is preliminary data.</text>
</comment>
<dbReference type="EC" id="5.6.2.2" evidence="7"/>
<dbReference type="Gene3D" id="3.90.199.10">
    <property type="entry name" value="Topoisomerase II, domain 5"/>
    <property type="match status" value="1"/>
</dbReference>
<dbReference type="GO" id="GO:0003677">
    <property type="term" value="F:DNA binding"/>
    <property type="evidence" value="ECO:0007669"/>
    <property type="project" value="UniProtKB-UniRule"/>
</dbReference>
<evidence type="ECO:0000256" key="4">
    <source>
        <dbReference type="ARBA" id="ARBA00023125"/>
    </source>
</evidence>
<dbReference type="InterPro" id="IPR002205">
    <property type="entry name" value="Topo_IIA_dom_A"/>
</dbReference>
<dbReference type="HAMAP" id="MF_00936">
    <property type="entry name" value="ParC_type1"/>
    <property type="match status" value="1"/>
</dbReference>
<evidence type="ECO:0000256" key="7">
    <source>
        <dbReference type="HAMAP-Rule" id="MF_00936"/>
    </source>
</evidence>
<organism evidence="10 11">
    <name type="scientific">Denitrobaculum tricleocarpae</name>
    <dbReference type="NCBI Taxonomy" id="2591009"/>
    <lineage>
        <taxon>Bacteria</taxon>
        <taxon>Pseudomonadati</taxon>
        <taxon>Pseudomonadota</taxon>
        <taxon>Alphaproteobacteria</taxon>
        <taxon>Rhodospirillales</taxon>
        <taxon>Rhodospirillaceae</taxon>
        <taxon>Denitrobaculum</taxon>
    </lineage>
</organism>
<dbReference type="Proteomes" id="UP000315252">
    <property type="component" value="Unassembled WGS sequence"/>
</dbReference>
<evidence type="ECO:0000313" key="11">
    <source>
        <dbReference type="Proteomes" id="UP000315252"/>
    </source>
</evidence>
<reference evidence="10 11" key="1">
    <citation type="submission" date="2019-06" db="EMBL/GenBank/DDBJ databases">
        <title>Whole genome sequence for Rhodospirillaceae sp. R148.</title>
        <authorList>
            <person name="Wang G."/>
        </authorList>
    </citation>
    <scope>NUCLEOTIDE SEQUENCE [LARGE SCALE GENOMIC DNA]</scope>
    <source>
        <strain evidence="10 11">R148</strain>
    </source>
</reference>
<dbReference type="SUPFAM" id="SSF56719">
    <property type="entry name" value="Type II DNA topoisomerase"/>
    <property type="match status" value="1"/>
</dbReference>
<evidence type="ECO:0000256" key="6">
    <source>
        <dbReference type="ARBA" id="ARBA00023235"/>
    </source>
</evidence>
<feature type="domain" description="Topo IIA-type catalytic" evidence="9">
    <location>
        <begin position="39"/>
        <end position="502"/>
    </location>
</feature>
<dbReference type="SMART" id="SM00434">
    <property type="entry name" value="TOP4c"/>
    <property type="match status" value="1"/>
</dbReference>
<keyword evidence="6 7" id="KW-0413">Isomerase</keyword>
<dbReference type="EMBL" id="VHSH01000003">
    <property type="protein sequence ID" value="TQV80603.1"/>
    <property type="molecule type" value="Genomic_DNA"/>
</dbReference>
<keyword evidence="4 7" id="KW-0238">DNA-binding</keyword>
<feature type="site" description="Interaction with DNA" evidence="7">
    <location>
        <position position="85"/>
    </location>
</feature>
<feature type="site" description="Transition state stabilizer" evidence="7">
    <location>
        <position position="126"/>
    </location>
</feature>
<dbReference type="GO" id="GO:0007059">
    <property type="term" value="P:chromosome segregation"/>
    <property type="evidence" value="ECO:0007669"/>
    <property type="project" value="UniProtKB-UniRule"/>
</dbReference>
<evidence type="ECO:0000256" key="2">
    <source>
        <dbReference type="ARBA" id="ARBA00022475"/>
    </source>
</evidence>